<reference evidence="2 3" key="1">
    <citation type="submission" date="2016-03" db="EMBL/GenBank/DDBJ databases">
        <authorList>
            <person name="Ploux O."/>
        </authorList>
    </citation>
    <scope>NUCLEOTIDE SEQUENCE [LARGE SCALE GENOMIC DNA]</scope>
    <source>
        <strain evidence="2 3">R-45371</strain>
    </source>
</reference>
<keyword evidence="1" id="KW-0472">Membrane</keyword>
<sequence>MIREHFDLVIVGLISLSIAMYDRVIDLFLNVLHLCFELLHFLYEWFELGIEHSVEHLFHTSRHGSQIITFYILLLIAGLLLYGLWRVMPRLCRKCTQFLLLAWERRKTECHYYWLSLPLLNKVKLLSTATGVFSVTFYFMT</sequence>
<keyword evidence="1" id="KW-1133">Transmembrane helix</keyword>
<name>A0A177ML63_METMH</name>
<dbReference type="Proteomes" id="UP000077763">
    <property type="component" value="Unassembled WGS sequence"/>
</dbReference>
<feature type="transmembrane region" description="Helical" evidence="1">
    <location>
        <begin position="67"/>
        <end position="85"/>
    </location>
</feature>
<dbReference type="RefSeq" id="WP_064036005.1">
    <property type="nucleotide sequence ID" value="NZ_LUUH01000036.1"/>
</dbReference>
<dbReference type="EMBL" id="LUUH01000036">
    <property type="protein sequence ID" value="OAI06361.1"/>
    <property type="molecule type" value="Genomic_DNA"/>
</dbReference>
<gene>
    <name evidence="2" type="ORF">A1353_09040</name>
</gene>
<protein>
    <submittedName>
        <fullName evidence="2">Uncharacterized protein</fullName>
    </submittedName>
</protein>
<keyword evidence="1" id="KW-0812">Transmembrane</keyword>
<evidence type="ECO:0000313" key="3">
    <source>
        <dbReference type="Proteomes" id="UP000077763"/>
    </source>
</evidence>
<comment type="caution">
    <text evidence="2">The sequence shown here is derived from an EMBL/GenBank/DDBJ whole genome shotgun (WGS) entry which is preliminary data.</text>
</comment>
<proteinExistence type="predicted"/>
<accession>A0A177ML63</accession>
<dbReference type="AlphaFoldDB" id="A0A177ML63"/>
<feature type="transmembrane region" description="Helical" evidence="1">
    <location>
        <begin position="27"/>
        <end position="46"/>
    </location>
</feature>
<organism evidence="2 3">
    <name type="scientific">Methylomonas methanica</name>
    <dbReference type="NCBI Taxonomy" id="421"/>
    <lineage>
        <taxon>Bacteria</taxon>
        <taxon>Pseudomonadati</taxon>
        <taxon>Pseudomonadota</taxon>
        <taxon>Gammaproteobacteria</taxon>
        <taxon>Methylococcales</taxon>
        <taxon>Methylococcaceae</taxon>
        <taxon>Methylomonas</taxon>
    </lineage>
</organism>
<evidence type="ECO:0000313" key="2">
    <source>
        <dbReference type="EMBL" id="OAI06361.1"/>
    </source>
</evidence>
<evidence type="ECO:0000256" key="1">
    <source>
        <dbReference type="SAM" id="Phobius"/>
    </source>
</evidence>